<keyword evidence="3" id="KW-0285">Flavoprotein</keyword>
<evidence type="ECO:0000256" key="5">
    <source>
        <dbReference type="ARBA" id="ARBA00022857"/>
    </source>
</evidence>
<dbReference type="Pfam" id="PF13738">
    <property type="entry name" value="Pyr_redox_3"/>
    <property type="match status" value="1"/>
</dbReference>
<name>A0ABX0SZT0_9PSEU</name>
<comment type="caution">
    <text evidence="9">The sequence shown here is derived from an EMBL/GenBank/DDBJ whole genome shotgun (WGS) entry which is preliminary data.</text>
</comment>
<evidence type="ECO:0000256" key="6">
    <source>
        <dbReference type="ARBA" id="ARBA00023002"/>
    </source>
</evidence>
<dbReference type="PANTHER" id="PTHR43098:SF3">
    <property type="entry name" value="L-ORNITHINE N(5)-MONOOXYGENASE-RELATED"/>
    <property type="match status" value="1"/>
</dbReference>
<accession>A0ABX0SZT0</accession>
<sequence length="537" mass="59470">MTSNTPHPVRDVLIVGAGFAGLYAVHAFRRAGLDVVCLEAGSDVGGTWYFNRYPGARCDVESVDYSYSFDEDLQNEWVWSERYATQPEILAYIHHVADRFDLRRHVLLERRVTAARFDEHASRWTVRTAGGEEHRARYLLFATGSLSAPNRPDIPGADEFAGDTYFTARWPEPGPSLAGKRVGVIGTGSSAIQSVPILAREADSLTVFQRTANYSVPALNRPLTDEDQRRIRAEYPARRAKARASGGGSPHESYPKRAVECTPEEREAALEAGWRNGGVLFGKTFPDQFTDITANDYAREFAERKIREIVRDPVTARDLIPTDHPIGTKRICTDSGYFETFNKDTVALVNLRREPITRITPRGVETTAALYELDVLVYATGFDAMTGALTRIDITGARGRSITEAWADGPVTYLGVQIPGFPNLFTVNGPGAPSVLSNMVLTAEQQVDWLVGLLQHADGAGATQVEVRDDAAVKWTDHVQQAADATLFPRANSWYLGANIPGKPRRFMPYVAGLGAYRQRCEEVREDGYEGFVFTTR</sequence>
<protein>
    <submittedName>
        <fullName evidence="9">Cation diffusion facilitator CzcD-associated flavoprotein CzcO</fullName>
    </submittedName>
</protein>
<keyword evidence="10" id="KW-1185">Reference proteome</keyword>
<evidence type="ECO:0000256" key="1">
    <source>
        <dbReference type="ARBA" id="ARBA00001974"/>
    </source>
</evidence>
<organism evidence="9 10">
    <name type="scientific">Amycolatopsis viridis</name>
    <dbReference type="NCBI Taxonomy" id="185678"/>
    <lineage>
        <taxon>Bacteria</taxon>
        <taxon>Bacillati</taxon>
        <taxon>Actinomycetota</taxon>
        <taxon>Actinomycetes</taxon>
        <taxon>Pseudonocardiales</taxon>
        <taxon>Pseudonocardiaceae</taxon>
        <taxon>Amycolatopsis</taxon>
    </lineage>
</organism>
<dbReference type="InterPro" id="IPR050775">
    <property type="entry name" value="FAD-binding_Monooxygenases"/>
</dbReference>
<dbReference type="Gene3D" id="3.50.50.60">
    <property type="entry name" value="FAD/NAD(P)-binding domain"/>
    <property type="match status" value="2"/>
</dbReference>
<keyword evidence="6" id="KW-0560">Oxidoreductase</keyword>
<evidence type="ECO:0000256" key="4">
    <source>
        <dbReference type="ARBA" id="ARBA00022827"/>
    </source>
</evidence>
<dbReference type="RefSeq" id="WP_167115620.1">
    <property type="nucleotide sequence ID" value="NZ_JAANOU010000001.1"/>
</dbReference>
<keyword evidence="7" id="KW-0503">Monooxygenase</keyword>
<keyword evidence="5" id="KW-0521">NADP</keyword>
<evidence type="ECO:0000256" key="2">
    <source>
        <dbReference type="ARBA" id="ARBA00010139"/>
    </source>
</evidence>
<proteinExistence type="inferred from homology"/>
<dbReference type="Proteomes" id="UP000754495">
    <property type="component" value="Unassembled WGS sequence"/>
</dbReference>
<dbReference type="PANTHER" id="PTHR43098">
    <property type="entry name" value="L-ORNITHINE N(5)-MONOOXYGENASE-RELATED"/>
    <property type="match status" value="1"/>
</dbReference>
<dbReference type="EMBL" id="JAANOU010000001">
    <property type="protein sequence ID" value="NIH80811.1"/>
    <property type="molecule type" value="Genomic_DNA"/>
</dbReference>
<dbReference type="InterPro" id="IPR036188">
    <property type="entry name" value="FAD/NAD-bd_sf"/>
</dbReference>
<evidence type="ECO:0000313" key="9">
    <source>
        <dbReference type="EMBL" id="NIH80811.1"/>
    </source>
</evidence>
<gene>
    <name evidence="9" type="ORF">FHX46_003341</name>
</gene>
<evidence type="ECO:0000256" key="3">
    <source>
        <dbReference type="ARBA" id="ARBA00022630"/>
    </source>
</evidence>
<keyword evidence="4" id="KW-0274">FAD</keyword>
<evidence type="ECO:0000313" key="10">
    <source>
        <dbReference type="Proteomes" id="UP000754495"/>
    </source>
</evidence>
<feature type="region of interest" description="Disordered" evidence="8">
    <location>
        <begin position="237"/>
        <end position="256"/>
    </location>
</feature>
<evidence type="ECO:0000256" key="7">
    <source>
        <dbReference type="ARBA" id="ARBA00023033"/>
    </source>
</evidence>
<dbReference type="SUPFAM" id="SSF51905">
    <property type="entry name" value="FAD/NAD(P)-binding domain"/>
    <property type="match status" value="2"/>
</dbReference>
<comment type="cofactor">
    <cofactor evidence="1">
        <name>FAD</name>
        <dbReference type="ChEBI" id="CHEBI:57692"/>
    </cofactor>
</comment>
<comment type="similarity">
    <text evidence="2">Belongs to the FAD-binding monooxygenase family.</text>
</comment>
<evidence type="ECO:0000256" key="8">
    <source>
        <dbReference type="SAM" id="MobiDB-lite"/>
    </source>
</evidence>
<reference evidence="9 10" key="1">
    <citation type="submission" date="2020-03" db="EMBL/GenBank/DDBJ databases">
        <title>Sequencing the genomes of 1000 actinobacteria strains.</title>
        <authorList>
            <person name="Klenk H.-P."/>
        </authorList>
    </citation>
    <scope>NUCLEOTIDE SEQUENCE [LARGE SCALE GENOMIC DNA]</scope>
    <source>
        <strain evidence="9 10">DSM 45668</strain>
    </source>
</reference>
<dbReference type="PRINTS" id="PR00469">
    <property type="entry name" value="PNDRDTASEII"/>
</dbReference>